<dbReference type="EnsemblMetazoa" id="XM_020003893.1">
    <property type="protein sequence ID" value="XP_019859452.1"/>
    <property type="gene ID" value="LOC100638953"/>
</dbReference>
<sequence length="296" mass="33999">MQHHHNEITKAFPEDSFPYIFWMSQYKAATRSASPTGMRWNPAMIRWCVYLQQKSSTAYELLRKSKCLHLPSQRTLREYIHHNKPGIGFSNELDEQLVLDSKLQSLESHQKYVGIIADEMYIKQGLVYDKTTGDLVGYCRIGEINDHLLQLEREYTESNGDAANNTHTLAKTMLVLMIRGLFTSLTFPYASFATSNLTGEQMVPIFYEGIMRIERCGFKVLTITLDGCSVNRKFMQIVSNPDTTVPHKFKNPLSNNSREIFLFSDPSHLIKTARNCLANQSRNMQVIKIIHTAVHE</sequence>
<evidence type="ECO:0000313" key="3">
    <source>
        <dbReference type="Proteomes" id="UP000007879"/>
    </source>
</evidence>
<evidence type="ECO:0000313" key="2">
    <source>
        <dbReference type="EnsemblMetazoa" id="XP_019859452.1"/>
    </source>
</evidence>
<dbReference type="InterPro" id="IPR048365">
    <property type="entry name" value="TNP-like_RNaseH_N"/>
</dbReference>
<feature type="domain" description="Transposable element P transposase-like RNase H" evidence="1">
    <location>
        <begin position="98"/>
        <end position="236"/>
    </location>
</feature>
<dbReference type="AlphaFoldDB" id="A0AAN0JRH3"/>
<keyword evidence="3" id="KW-1185">Reference proteome</keyword>
<protein>
    <recommendedName>
        <fullName evidence="1">Transposable element P transposase-like RNase H domain-containing protein</fullName>
    </recommendedName>
</protein>
<dbReference type="KEGG" id="aqu:100638953"/>
<dbReference type="RefSeq" id="XP_019859452.1">
    <property type="nucleotide sequence ID" value="XM_020003893.1"/>
</dbReference>
<accession>A0AAN0JRH3</accession>
<dbReference type="Proteomes" id="UP000007879">
    <property type="component" value="Unassembled WGS sequence"/>
</dbReference>
<dbReference type="GeneID" id="100638953"/>
<reference evidence="2" key="2">
    <citation type="submission" date="2024-06" db="UniProtKB">
        <authorList>
            <consortium name="EnsemblMetazoa"/>
        </authorList>
    </citation>
    <scope>IDENTIFICATION</scope>
</reference>
<reference evidence="3" key="1">
    <citation type="journal article" date="2010" name="Nature">
        <title>The Amphimedon queenslandica genome and the evolution of animal complexity.</title>
        <authorList>
            <person name="Srivastava M."/>
            <person name="Simakov O."/>
            <person name="Chapman J."/>
            <person name="Fahey B."/>
            <person name="Gauthier M.E."/>
            <person name="Mitros T."/>
            <person name="Richards G.S."/>
            <person name="Conaco C."/>
            <person name="Dacre M."/>
            <person name="Hellsten U."/>
            <person name="Larroux C."/>
            <person name="Putnam N.H."/>
            <person name="Stanke M."/>
            <person name="Adamska M."/>
            <person name="Darling A."/>
            <person name="Degnan S.M."/>
            <person name="Oakley T.H."/>
            <person name="Plachetzki D.C."/>
            <person name="Zhai Y."/>
            <person name="Adamski M."/>
            <person name="Calcino A."/>
            <person name="Cummins S.F."/>
            <person name="Goodstein D.M."/>
            <person name="Harris C."/>
            <person name="Jackson D.J."/>
            <person name="Leys S.P."/>
            <person name="Shu S."/>
            <person name="Woodcroft B.J."/>
            <person name="Vervoort M."/>
            <person name="Kosik K.S."/>
            <person name="Manning G."/>
            <person name="Degnan B.M."/>
            <person name="Rokhsar D.S."/>
        </authorList>
    </citation>
    <scope>NUCLEOTIDE SEQUENCE [LARGE SCALE GENOMIC DNA]</scope>
</reference>
<evidence type="ECO:0000259" key="1">
    <source>
        <dbReference type="Pfam" id="PF21787"/>
    </source>
</evidence>
<dbReference type="Pfam" id="PF21787">
    <property type="entry name" value="TNP-like_RNaseH_N"/>
    <property type="match status" value="1"/>
</dbReference>
<name>A0AAN0JRH3_AMPQE</name>
<organism evidence="2 3">
    <name type="scientific">Amphimedon queenslandica</name>
    <name type="common">Sponge</name>
    <dbReference type="NCBI Taxonomy" id="400682"/>
    <lineage>
        <taxon>Eukaryota</taxon>
        <taxon>Metazoa</taxon>
        <taxon>Porifera</taxon>
        <taxon>Demospongiae</taxon>
        <taxon>Heteroscleromorpha</taxon>
        <taxon>Haplosclerida</taxon>
        <taxon>Niphatidae</taxon>
        <taxon>Amphimedon</taxon>
    </lineage>
</organism>
<proteinExistence type="predicted"/>